<dbReference type="InterPro" id="IPR023093">
    <property type="entry name" value="ScpA-like_C"/>
</dbReference>
<dbReference type="InterPro" id="IPR003768">
    <property type="entry name" value="ScpA"/>
</dbReference>
<sequence>MFHHKTEQFEGPLSLLLQLIEKDELEITEISLAKVTEDFLVCLKLQKIPEDELADFLVIAAKLLLLKSKSILPNLVLDEDSGISLEDQLKMYKEFVEAAKKIEDKIKKKHFAYFRETIFKPEDMGFFPPKGLNSGKMRQMFEEILEHLKPLLDLPKATLEKTISIKEKIQHIYSLLAQYSRVGFGEILNNAKNRTEIIVSFLALLELTKQRHIVVVQGNNFEEIMIEKI</sequence>
<organism evidence="2 3">
    <name type="scientific">Candidatus Magasanikbacteria bacterium GW2011_GWA2_41_55</name>
    <dbReference type="NCBI Taxonomy" id="1619038"/>
    <lineage>
        <taxon>Bacteria</taxon>
        <taxon>Candidatus Magasanikiibacteriota</taxon>
    </lineage>
</organism>
<dbReference type="Pfam" id="PF02616">
    <property type="entry name" value="SMC_ScpA"/>
    <property type="match status" value="1"/>
</dbReference>
<comment type="caution">
    <text evidence="2">The sequence shown here is derived from an EMBL/GenBank/DDBJ whole genome shotgun (WGS) entry which is preliminary data.</text>
</comment>
<dbReference type="PANTHER" id="PTHR33969">
    <property type="entry name" value="SEGREGATION AND CONDENSATION PROTEIN A"/>
    <property type="match status" value="1"/>
</dbReference>
<reference evidence="2 3" key="1">
    <citation type="journal article" date="2015" name="Nature">
        <title>rRNA introns, odd ribosomes, and small enigmatic genomes across a large radiation of phyla.</title>
        <authorList>
            <person name="Brown C.T."/>
            <person name="Hug L.A."/>
            <person name="Thomas B.C."/>
            <person name="Sharon I."/>
            <person name="Castelle C.J."/>
            <person name="Singh A."/>
            <person name="Wilkins M.J."/>
            <person name="Williams K.H."/>
            <person name="Banfield J.F."/>
        </authorList>
    </citation>
    <scope>NUCLEOTIDE SEQUENCE [LARGE SCALE GENOMIC DNA]</scope>
</reference>
<dbReference type="Gene3D" id="6.10.250.2410">
    <property type="match status" value="1"/>
</dbReference>
<dbReference type="AlphaFoldDB" id="A0A0G0WL25"/>
<evidence type="ECO:0000256" key="1">
    <source>
        <dbReference type="ARBA" id="ARBA00044777"/>
    </source>
</evidence>
<dbReference type="PANTHER" id="PTHR33969:SF2">
    <property type="entry name" value="SEGREGATION AND CONDENSATION PROTEIN A"/>
    <property type="match status" value="1"/>
</dbReference>
<evidence type="ECO:0000313" key="3">
    <source>
        <dbReference type="Proteomes" id="UP000034299"/>
    </source>
</evidence>
<gene>
    <name evidence="2" type="ORF">UU69_C0003G0011</name>
</gene>
<dbReference type="EMBL" id="LCBP01000003">
    <property type="protein sequence ID" value="KKS13514.1"/>
    <property type="molecule type" value="Genomic_DNA"/>
</dbReference>
<accession>A0A0G0WL25</accession>
<evidence type="ECO:0000313" key="2">
    <source>
        <dbReference type="EMBL" id="KKS13514.1"/>
    </source>
</evidence>
<name>A0A0G0WL25_9BACT</name>
<proteinExistence type="predicted"/>
<dbReference type="PATRIC" id="fig|1619038.3.peg.102"/>
<dbReference type="Proteomes" id="UP000034299">
    <property type="component" value="Unassembled WGS sequence"/>
</dbReference>
<protein>
    <recommendedName>
        <fullName evidence="1">Segregation and condensation protein A</fullName>
    </recommendedName>
</protein>
<dbReference type="Gene3D" id="1.10.10.580">
    <property type="entry name" value="Structural maintenance of chromosome 1. Chain E"/>
    <property type="match status" value="1"/>
</dbReference>